<evidence type="ECO:0000256" key="4">
    <source>
        <dbReference type="ARBA" id="ARBA00023054"/>
    </source>
</evidence>
<evidence type="ECO:0000256" key="7">
    <source>
        <dbReference type="ARBA" id="ARBA00073419"/>
    </source>
</evidence>
<comment type="caution">
    <text evidence="11">The sequence shown here is derived from an EMBL/GenBank/DDBJ whole genome shotgun (WGS) entry which is preliminary data.</text>
</comment>
<name>A0A8S9MGD0_BRACR</name>
<dbReference type="Gene3D" id="3.40.850.10">
    <property type="entry name" value="Kinesin motor domain"/>
    <property type="match status" value="1"/>
</dbReference>
<dbReference type="PROSITE" id="PS50067">
    <property type="entry name" value="KINESIN_MOTOR_2"/>
    <property type="match status" value="1"/>
</dbReference>
<dbReference type="GO" id="GO:0005874">
    <property type="term" value="C:microtubule"/>
    <property type="evidence" value="ECO:0007669"/>
    <property type="project" value="UniProtKB-KW"/>
</dbReference>
<dbReference type="InterPro" id="IPR027417">
    <property type="entry name" value="P-loop_NTPase"/>
</dbReference>
<dbReference type="GO" id="GO:0008017">
    <property type="term" value="F:microtubule binding"/>
    <property type="evidence" value="ECO:0007669"/>
    <property type="project" value="InterPro"/>
</dbReference>
<dbReference type="AlphaFoldDB" id="A0A8S9MGD0"/>
<organism evidence="11">
    <name type="scientific">Brassica cretica</name>
    <name type="common">Mustard</name>
    <dbReference type="NCBI Taxonomy" id="69181"/>
    <lineage>
        <taxon>Eukaryota</taxon>
        <taxon>Viridiplantae</taxon>
        <taxon>Streptophyta</taxon>
        <taxon>Embryophyta</taxon>
        <taxon>Tracheophyta</taxon>
        <taxon>Spermatophyta</taxon>
        <taxon>Magnoliopsida</taxon>
        <taxon>eudicotyledons</taxon>
        <taxon>Gunneridae</taxon>
        <taxon>Pentapetalae</taxon>
        <taxon>rosids</taxon>
        <taxon>malvids</taxon>
        <taxon>Brassicales</taxon>
        <taxon>Brassicaceae</taxon>
        <taxon>Brassiceae</taxon>
        <taxon>Brassica</taxon>
    </lineage>
</organism>
<dbReference type="SMART" id="SM00129">
    <property type="entry name" value="KISc"/>
    <property type="match status" value="1"/>
</dbReference>
<feature type="binding site" evidence="8">
    <location>
        <begin position="128"/>
        <end position="135"/>
    </location>
    <ligand>
        <name>ATP</name>
        <dbReference type="ChEBI" id="CHEBI:30616"/>
    </ligand>
</feature>
<evidence type="ECO:0000256" key="1">
    <source>
        <dbReference type="ARBA" id="ARBA00022701"/>
    </source>
</evidence>
<dbReference type="PANTHER" id="PTHR24115:SF925">
    <property type="entry name" value="KINESIN MOTOR DOMAIN-CONTAINING PROTEIN"/>
    <property type="match status" value="1"/>
</dbReference>
<dbReference type="InterPro" id="IPR036961">
    <property type="entry name" value="Kinesin_motor_dom_sf"/>
</dbReference>
<keyword evidence="2 8" id="KW-0547">Nucleotide-binding</keyword>
<proteinExistence type="inferred from homology"/>
<keyword evidence="1" id="KW-0493">Microtubule</keyword>
<dbReference type="FunFam" id="3.40.850.10:FF:000068">
    <property type="entry name" value="p-loop containing nucleoside triphosphate hydrolase superfamily protein"/>
    <property type="match status" value="1"/>
</dbReference>
<dbReference type="GO" id="GO:0016887">
    <property type="term" value="F:ATP hydrolysis activity"/>
    <property type="evidence" value="ECO:0007669"/>
    <property type="project" value="TreeGrafter"/>
</dbReference>
<feature type="compositionally biased region" description="Polar residues" evidence="9">
    <location>
        <begin position="1"/>
        <end position="23"/>
    </location>
</feature>
<dbReference type="Pfam" id="PF00225">
    <property type="entry name" value="Kinesin"/>
    <property type="match status" value="1"/>
</dbReference>
<evidence type="ECO:0000256" key="2">
    <source>
        <dbReference type="ARBA" id="ARBA00022741"/>
    </source>
</evidence>
<dbReference type="EMBL" id="QGKY02000089">
    <property type="protein sequence ID" value="KAF2616143.1"/>
    <property type="molecule type" value="Genomic_DNA"/>
</dbReference>
<gene>
    <name evidence="11" type="ORF">F2Q70_00012792</name>
</gene>
<feature type="domain" description="Kinesin motor" evidence="10">
    <location>
        <begin position="46"/>
        <end position="358"/>
    </location>
</feature>
<dbReference type="GO" id="GO:0007018">
    <property type="term" value="P:microtubule-based movement"/>
    <property type="evidence" value="ECO:0007669"/>
    <property type="project" value="InterPro"/>
</dbReference>
<dbReference type="PANTHER" id="PTHR24115">
    <property type="entry name" value="KINESIN-RELATED"/>
    <property type="match status" value="1"/>
</dbReference>
<feature type="region of interest" description="Disordered" evidence="9">
    <location>
        <begin position="1"/>
        <end position="47"/>
    </location>
</feature>
<dbReference type="GO" id="GO:0005524">
    <property type="term" value="F:ATP binding"/>
    <property type="evidence" value="ECO:0007669"/>
    <property type="project" value="UniProtKB-UniRule"/>
</dbReference>
<accession>A0A8S9MGD0</accession>
<evidence type="ECO:0000256" key="5">
    <source>
        <dbReference type="ARBA" id="ARBA00023175"/>
    </source>
</evidence>
<evidence type="ECO:0000259" key="10">
    <source>
        <dbReference type="PROSITE" id="PS50067"/>
    </source>
</evidence>
<comment type="similarity">
    <text evidence="6">Belongs to the TRAFAC class myosin-kinesin ATPase superfamily. Kinesin family. KIN-10 subfamily.</text>
</comment>
<evidence type="ECO:0000256" key="6">
    <source>
        <dbReference type="ARBA" id="ARBA00061615"/>
    </source>
</evidence>
<reference evidence="11" key="1">
    <citation type="submission" date="2019-12" db="EMBL/GenBank/DDBJ databases">
        <title>Genome sequencing and annotation of Brassica cretica.</title>
        <authorList>
            <person name="Studholme D.J."/>
            <person name="Sarris P.F."/>
        </authorList>
    </citation>
    <scope>NUCLEOTIDE SEQUENCE</scope>
    <source>
        <strain evidence="11">PFS-102/07</strain>
        <tissue evidence="11">Leaf</tissue>
    </source>
</reference>
<sequence>MAPTPSSSSAKSNQTQFTLIRTPQSKHRLNFISKPPNPDHTPPEHPVEVIGRIRDHPDRKEKPPSILQANPDNNQTVRVRAEVGYRDFTLDGVSFSEEEGIESFYKRFVEERIKGVKAGEKCTVVMYGPTGAGKSHTMFGGCGKGKKEPGIVYRSLREILDGGVVAFVQVTVLEVYNEEIYDLLSTNCSSNLGIGCPKGGTTKARLEVMGKKAKNATFISGTDAGKISKEIAKVEKRRIVKSTLCNERSSRSHCIIILDVPTVGGRLMLVDMAGSENIDQAGQTGFEAKMQTAKINQGNIALKRVVESIANGDSHVPFRDSKLTMLLQDSFEDDKSKILMILCASPDPKEMHKTLCTL</sequence>
<evidence type="ECO:0000256" key="9">
    <source>
        <dbReference type="SAM" id="MobiDB-lite"/>
    </source>
</evidence>
<evidence type="ECO:0000256" key="3">
    <source>
        <dbReference type="ARBA" id="ARBA00022840"/>
    </source>
</evidence>
<evidence type="ECO:0000256" key="8">
    <source>
        <dbReference type="PROSITE-ProRule" id="PRU00283"/>
    </source>
</evidence>
<dbReference type="GO" id="GO:0005871">
    <property type="term" value="C:kinesin complex"/>
    <property type="evidence" value="ECO:0007669"/>
    <property type="project" value="TreeGrafter"/>
</dbReference>
<feature type="region of interest" description="Disordered" evidence="9">
    <location>
        <begin position="56"/>
        <end position="75"/>
    </location>
</feature>
<dbReference type="PRINTS" id="PR00380">
    <property type="entry name" value="KINESINHEAVY"/>
</dbReference>
<protein>
    <recommendedName>
        <fullName evidence="7">Kinesin-like protein KIN-10A</fullName>
    </recommendedName>
</protein>
<dbReference type="InterPro" id="IPR027640">
    <property type="entry name" value="Kinesin-like_fam"/>
</dbReference>
<evidence type="ECO:0000313" key="11">
    <source>
        <dbReference type="EMBL" id="KAF2616143.1"/>
    </source>
</evidence>
<dbReference type="SUPFAM" id="SSF52540">
    <property type="entry name" value="P-loop containing nucleoside triphosphate hydrolases"/>
    <property type="match status" value="1"/>
</dbReference>
<keyword evidence="4" id="KW-0175">Coiled coil</keyword>
<dbReference type="InterPro" id="IPR001752">
    <property type="entry name" value="Kinesin_motor_dom"/>
</dbReference>
<keyword evidence="3 8" id="KW-0067">ATP-binding</keyword>
<dbReference type="GO" id="GO:0003777">
    <property type="term" value="F:microtubule motor activity"/>
    <property type="evidence" value="ECO:0007669"/>
    <property type="project" value="InterPro"/>
</dbReference>
<keyword evidence="5 8" id="KW-0505">Motor protein</keyword>